<dbReference type="OrthoDB" id="4328151at2"/>
<accession>A0A919LF70</accession>
<dbReference type="EMBL" id="BNEE01000006">
    <property type="protein sequence ID" value="GHI89225.1"/>
    <property type="molecule type" value="Genomic_DNA"/>
</dbReference>
<keyword evidence="3" id="KW-1185">Reference proteome</keyword>
<feature type="region of interest" description="Disordered" evidence="1">
    <location>
        <begin position="1"/>
        <end position="57"/>
    </location>
</feature>
<evidence type="ECO:0000256" key="1">
    <source>
        <dbReference type="SAM" id="MobiDB-lite"/>
    </source>
</evidence>
<organism evidence="2 3">
    <name type="scientific">Streptomyces xanthophaeus</name>
    <dbReference type="NCBI Taxonomy" id="67385"/>
    <lineage>
        <taxon>Bacteria</taxon>
        <taxon>Bacillati</taxon>
        <taxon>Actinomycetota</taxon>
        <taxon>Actinomycetes</taxon>
        <taxon>Kitasatosporales</taxon>
        <taxon>Streptomycetaceae</taxon>
        <taxon>Streptomyces</taxon>
    </lineage>
</organism>
<name>A0A919LF70_9ACTN</name>
<reference evidence="2" key="1">
    <citation type="submission" date="2020-09" db="EMBL/GenBank/DDBJ databases">
        <title>Whole genome shotgun sequence of Streptomyces xanthophaeus NBRC 12829.</title>
        <authorList>
            <person name="Komaki H."/>
            <person name="Tamura T."/>
        </authorList>
    </citation>
    <scope>NUCLEOTIDE SEQUENCE</scope>
    <source>
        <strain evidence="2">NBRC 12829</strain>
    </source>
</reference>
<dbReference type="RefSeq" id="WP_157853060.1">
    <property type="nucleotide sequence ID" value="NZ_BNEE01000006.1"/>
</dbReference>
<comment type="caution">
    <text evidence="2">The sequence shown here is derived from an EMBL/GenBank/DDBJ whole genome shotgun (WGS) entry which is preliminary data.</text>
</comment>
<gene>
    <name evidence="2" type="ORF">Sxan_65890</name>
</gene>
<proteinExistence type="predicted"/>
<evidence type="ECO:0000313" key="3">
    <source>
        <dbReference type="Proteomes" id="UP000600026"/>
    </source>
</evidence>
<evidence type="ECO:0000313" key="2">
    <source>
        <dbReference type="EMBL" id="GHI89225.1"/>
    </source>
</evidence>
<sequence length="57" mass="6380">MGLRDQFQDKAKQLAEQAKARAQGARDEAPARSPQTEQDTKPRADKARDTFDSGFED</sequence>
<protein>
    <recommendedName>
        <fullName evidence="4">Antitoxin</fullName>
    </recommendedName>
</protein>
<feature type="compositionally biased region" description="Basic and acidic residues" evidence="1">
    <location>
        <begin position="1"/>
        <end position="13"/>
    </location>
</feature>
<feature type="compositionally biased region" description="Basic and acidic residues" evidence="1">
    <location>
        <begin position="38"/>
        <end position="51"/>
    </location>
</feature>
<evidence type="ECO:0008006" key="4">
    <source>
        <dbReference type="Google" id="ProtNLM"/>
    </source>
</evidence>
<dbReference type="AlphaFoldDB" id="A0A919LF70"/>
<dbReference type="Proteomes" id="UP000600026">
    <property type="component" value="Unassembled WGS sequence"/>
</dbReference>